<reference evidence="1" key="1">
    <citation type="submission" date="2021-01" db="EMBL/GenBank/DDBJ databases">
        <title>Description of Breznakiella homolactica.</title>
        <authorList>
            <person name="Song Y."/>
            <person name="Brune A."/>
        </authorList>
    </citation>
    <scope>NUCLEOTIDE SEQUENCE</scope>
    <source>
        <strain evidence="1">RmG30</strain>
    </source>
</reference>
<dbReference type="InterPro" id="IPR029058">
    <property type="entry name" value="AB_hydrolase_fold"/>
</dbReference>
<evidence type="ECO:0000313" key="2">
    <source>
        <dbReference type="Proteomes" id="UP000595917"/>
    </source>
</evidence>
<dbReference type="EMBL" id="CP067089">
    <property type="protein sequence ID" value="QQO11392.1"/>
    <property type="molecule type" value="Genomic_DNA"/>
</dbReference>
<protein>
    <submittedName>
        <fullName evidence="1">Alpha/beta hydrolase</fullName>
    </submittedName>
</protein>
<proteinExistence type="predicted"/>
<keyword evidence="2" id="KW-1185">Reference proteome</keyword>
<name>A0A7T7XS16_9SPIR</name>
<organism evidence="1 2">
    <name type="scientific">Breznakiella homolactica</name>
    <dbReference type="NCBI Taxonomy" id="2798577"/>
    <lineage>
        <taxon>Bacteria</taxon>
        <taxon>Pseudomonadati</taxon>
        <taxon>Spirochaetota</taxon>
        <taxon>Spirochaetia</taxon>
        <taxon>Spirochaetales</taxon>
        <taxon>Breznakiellaceae</taxon>
        <taxon>Breznakiella</taxon>
    </lineage>
</organism>
<dbReference type="SUPFAM" id="SSF53474">
    <property type="entry name" value="alpha/beta-Hydrolases"/>
    <property type="match status" value="1"/>
</dbReference>
<keyword evidence="1" id="KW-0378">Hydrolase</keyword>
<evidence type="ECO:0000313" key="1">
    <source>
        <dbReference type="EMBL" id="QQO11392.1"/>
    </source>
</evidence>
<accession>A0A7T7XS16</accession>
<dbReference type="Proteomes" id="UP000595917">
    <property type="component" value="Chromosome"/>
</dbReference>
<dbReference type="KEGG" id="bhc:JFL75_12610"/>
<sequence length="159" mass="18863">MVYAYLKDRYKKFSLCACSLGAYFSLLAYQDIAFERCLFISPILNMERLIKNMMVWANVSENELKKKGTIGTSFGETLSWDYYQYVRENPIRKWDSKTFILYGERDNLTERQVLDSFSKKYSCDVTVMENGEHYFHTPEQLAYLDRWIKSAVCRTEKGR</sequence>
<gene>
    <name evidence="1" type="ORF">JFL75_12610</name>
</gene>
<dbReference type="GO" id="GO:0016787">
    <property type="term" value="F:hydrolase activity"/>
    <property type="evidence" value="ECO:0007669"/>
    <property type="project" value="UniProtKB-KW"/>
</dbReference>
<dbReference type="Gene3D" id="3.40.50.1820">
    <property type="entry name" value="alpha/beta hydrolase"/>
    <property type="match status" value="1"/>
</dbReference>
<dbReference type="AlphaFoldDB" id="A0A7T7XS16"/>